<accession>A0A6J7PMB8</accession>
<reference evidence="4" key="1">
    <citation type="submission" date="2020-05" db="EMBL/GenBank/DDBJ databases">
        <authorList>
            <person name="Chiriac C."/>
            <person name="Salcher M."/>
            <person name="Ghai R."/>
            <person name="Kavagutti S V."/>
        </authorList>
    </citation>
    <scope>NUCLEOTIDE SEQUENCE</scope>
</reference>
<name>A0A6J7PMB8_9ZZZZ</name>
<evidence type="ECO:0000313" key="4">
    <source>
        <dbReference type="EMBL" id="CAB5005605.1"/>
    </source>
</evidence>
<dbReference type="AlphaFoldDB" id="A0A6J7PMB8"/>
<sequence>MRPGYPREVSALIWWLIPISATVIAVLWVTFRSRPEKPTEAVKGMANLRRLADAMERPMPEDRPRPPRRYPDEDDA</sequence>
<evidence type="ECO:0000313" key="3">
    <source>
        <dbReference type="EMBL" id="CAB4752006.1"/>
    </source>
</evidence>
<proteinExistence type="predicted"/>
<keyword evidence="2" id="KW-1133">Transmembrane helix</keyword>
<feature type="region of interest" description="Disordered" evidence="1">
    <location>
        <begin position="53"/>
        <end position="76"/>
    </location>
</feature>
<evidence type="ECO:0000256" key="2">
    <source>
        <dbReference type="SAM" id="Phobius"/>
    </source>
</evidence>
<evidence type="ECO:0000256" key="1">
    <source>
        <dbReference type="SAM" id="MobiDB-lite"/>
    </source>
</evidence>
<organism evidence="4">
    <name type="scientific">freshwater metagenome</name>
    <dbReference type="NCBI Taxonomy" id="449393"/>
    <lineage>
        <taxon>unclassified sequences</taxon>
        <taxon>metagenomes</taxon>
        <taxon>ecological metagenomes</taxon>
    </lineage>
</organism>
<gene>
    <name evidence="3" type="ORF">UFOPK2786_01340</name>
    <name evidence="4" type="ORF">UFOPK4061_00608</name>
</gene>
<keyword evidence="2" id="KW-0472">Membrane</keyword>
<protein>
    <submittedName>
        <fullName evidence="4">Unannotated protein</fullName>
    </submittedName>
</protein>
<keyword evidence="2" id="KW-0812">Transmembrane</keyword>
<feature type="transmembrane region" description="Helical" evidence="2">
    <location>
        <begin position="12"/>
        <end position="31"/>
    </location>
</feature>
<dbReference type="EMBL" id="CAEZYW010000226">
    <property type="protein sequence ID" value="CAB4752006.1"/>
    <property type="molecule type" value="Genomic_DNA"/>
</dbReference>
<dbReference type="EMBL" id="CAFBPD010000090">
    <property type="protein sequence ID" value="CAB5005605.1"/>
    <property type="molecule type" value="Genomic_DNA"/>
</dbReference>